<dbReference type="OrthoDB" id="5819927at2759"/>
<reference evidence="3" key="1">
    <citation type="submission" date="2020-09" db="EMBL/GenBank/DDBJ databases">
        <authorList>
            <person name="Kikuchi T."/>
        </authorList>
    </citation>
    <scope>NUCLEOTIDE SEQUENCE</scope>
    <source>
        <strain evidence="3">SH1</strain>
    </source>
</reference>
<proteinExistence type="predicted"/>
<evidence type="ECO:0000313" key="3">
    <source>
        <dbReference type="EMBL" id="CAD5210143.1"/>
    </source>
</evidence>
<evidence type="ECO:0000256" key="2">
    <source>
        <dbReference type="SAM" id="SignalP"/>
    </source>
</evidence>
<dbReference type="EMBL" id="CAJFDH010000002">
    <property type="protein sequence ID" value="CAD5210143.1"/>
    <property type="molecule type" value="Genomic_DNA"/>
</dbReference>
<dbReference type="Proteomes" id="UP000614601">
    <property type="component" value="Unassembled WGS sequence"/>
</dbReference>
<organism evidence="3 4">
    <name type="scientific">Bursaphelenchus okinawaensis</name>
    <dbReference type="NCBI Taxonomy" id="465554"/>
    <lineage>
        <taxon>Eukaryota</taxon>
        <taxon>Metazoa</taxon>
        <taxon>Ecdysozoa</taxon>
        <taxon>Nematoda</taxon>
        <taxon>Chromadorea</taxon>
        <taxon>Rhabditida</taxon>
        <taxon>Tylenchina</taxon>
        <taxon>Tylenchomorpha</taxon>
        <taxon>Aphelenchoidea</taxon>
        <taxon>Aphelenchoididae</taxon>
        <taxon>Bursaphelenchus</taxon>
    </lineage>
</organism>
<feature type="transmembrane region" description="Helical" evidence="1">
    <location>
        <begin position="244"/>
        <end position="274"/>
    </location>
</feature>
<feature type="chain" id="PRO_5044131616" evidence="2">
    <location>
        <begin position="21"/>
        <end position="290"/>
    </location>
</feature>
<name>A0A811K382_9BILA</name>
<evidence type="ECO:0000256" key="1">
    <source>
        <dbReference type="SAM" id="Phobius"/>
    </source>
</evidence>
<accession>A0A811K382</accession>
<evidence type="ECO:0000313" key="4">
    <source>
        <dbReference type="Proteomes" id="UP000614601"/>
    </source>
</evidence>
<keyword evidence="4" id="KW-1185">Reference proteome</keyword>
<dbReference type="Proteomes" id="UP000783686">
    <property type="component" value="Unassembled WGS sequence"/>
</dbReference>
<keyword evidence="2" id="KW-0732">Signal</keyword>
<dbReference type="AlphaFoldDB" id="A0A811K382"/>
<sequence length="290" mass="33018">MATYIRWLVVLTGLFRVGEGNEFTFYGEPTDVVFYVDVPLNYSSVYGKLEPSDSDWFILFQVDHGLIPSTFVGINEDIQAGGEFSQCARYSAIREIKLTAELHPWFVRIKSKNVERYEHPDKVELGRSFSVTFYVQDEEDGPLCSLPFQLKVLGGPVTAVTQNPISVKSSTFRSSSRRTIAYNAPAVSTKRYQSNLRFATFKMQKPKTTTEASAQKQTSYIDIQNDRQVYEMVQRSKTKEINSVWSITFLLFLWLEVGIIGSFVVFGLVMLVVLQIKPNGYNEKFIALTD</sequence>
<keyword evidence="1" id="KW-0812">Transmembrane</keyword>
<gene>
    <name evidence="3" type="ORF">BOKJ2_LOCUS3040</name>
</gene>
<feature type="signal peptide" evidence="2">
    <location>
        <begin position="1"/>
        <end position="20"/>
    </location>
</feature>
<protein>
    <submittedName>
        <fullName evidence="3">Uncharacterized protein</fullName>
    </submittedName>
</protein>
<comment type="caution">
    <text evidence="3">The sequence shown here is derived from an EMBL/GenBank/DDBJ whole genome shotgun (WGS) entry which is preliminary data.</text>
</comment>
<keyword evidence="1" id="KW-0472">Membrane</keyword>
<dbReference type="EMBL" id="CAJFCW020000002">
    <property type="protein sequence ID" value="CAG9090751.1"/>
    <property type="molecule type" value="Genomic_DNA"/>
</dbReference>
<keyword evidence="1" id="KW-1133">Transmembrane helix</keyword>